<evidence type="ECO:0000256" key="4">
    <source>
        <dbReference type="ARBA" id="ARBA00022729"/>
    </source>
</evidence>
<reference evidence="9 10" key="1">
    <citation type="submission" date="2017-03" db="EMBL/GenBank/DDBJ databases">
        <title>Genome Survey of Euroglyphus maynei.</title>
        <authorList>
            <person name="Arlian L.G."/>
            <person name="Morgan M.S."/>
            <person name="Rider S.D."/>
        </authorList>
    </citation>
    <scope>NUCLEOTIDE SEQUENCE [LARGE SCALE GENOMIC DNA]</scope>
    <source>
        <strain evidence="9">Arlian Lab</strain>
        <tissue evidence="9">Whole body</tissue>
    </source>
</reference>
<dbReference type="FunFam" id="2.60.40.10:FF:000107">
    <property type="entry name" value="Myosin, light chain kinase a"/>
    <property type="match status" value="1"/>
</dbReference>
<dbReference type="Pfam" id="PF07679">
    <property type="entry name" value="I-set"/>
    <property type="match status" value="5"/>
</dbReference>
<feature type="domain" description="Ig-like" evidence="8">
    <location>
        <begin position="407"/>
        <end position="501"/>
    </location>
</feature>
<dbReference type="GO" id="GO:0050808">
    <property type="term" value="P:synapse organization"/>
    <property type="evidence" value="ECO:0007669"/>
    <property type="project" value="TreeGrafter"/>
</dbReference>
<dbReference type="SMART" id="SM00409">
    <property type="entry name" value="IG"/>
    <property type="match status" value="6"/>
</dbReference>
<dbReference type="InterPro" id="IPR013098">
    <property type="entry name" value="Ig_I-set"/>
</dbReference>
<keyword evidence="10" id="KW-1185">Reference proteome</keyword>
<evidence type="ECO:0000256" key="7">
    <source>
        <dbReference type="ARBA" id="ARBA00023319"/>
    </source>
</evidence>
<dbReference type="GO" id="GO:0005886">
    <property type="term" value="C:plasma membrane"/>
    <property type="evidence" value="ECO:0007669"/>
    <property type="project" value="TreeGrafter"/>
</dbReference>
<dbReference type="InterPro" id="IPR013783">
    <property type="entry name" value="Ig-like_fold"/>
</dbReference>
<protein>
    <submittedName>
        <fullName evidence="9">Muscle M-line assembly protein unc-89-like protein</fullName>
    </submittedName>
</protein>
<sequence length="633" mass="70320">PTTPTINGLDDKRVVDGEPLRFEAKVTGFPKPIVEWFYGDDNNLQPIIETDNQAIICEPKQNLYGIEFKSFPSNMAGPYLCRATNSAGMIEKHFAVEIGGKKPTFIKELDETQIVMSVDKQNNKLTLGQSAIFETIVDGIPMPDVEWLKNDQPLCSSPRVLIESNDMEHKLEVKTITKDDVAKYTCKATNKFGEAQTVCLLKFLNEPHEPIIKKPLEDVKIEEGEDLTLFCKVDGEPMPAVRWLKDEQPLEKSSDSRLTLTSNKDGSTQLVIEKVQISDSGKFHVEAENAKGVAATEAKVLVIEPQRPPSFPEPLKELVQVETNKPLILEAQVFGLPPPKIEWLKDGKPIDKSSRIQMVRSDEGKCQLKIDQAKPQDAGVYSLKAINDNGEMLTETKVEVAPEPYAPLIVEDLPVKLQVKVGEPIEIHSKVQSYPLAKVTWMKDMTPLSSAIDERIKITNDNEGQTCLAIQSAKPEDQGTYTLIATNPIGETSVNTKVEVSQPQLEKPVTEEPIIVKDKKDVEQAKSEPEITIKEAMPNQQNVPLGDDIRLSMKLSTNDSTAINADDVRIYKDNIPLQKGDVNDLKITDAGEVQFTHVKCSPQDSGLYRIEIETPAQNLINSCLVNVVSGMYS</sequence>
<dbReference type="PROSITE" id="PS50835">
    <property type="entry name" value="IG_LIKE"/>
    <property type="match status" value="5"/>
</dbReference>
<dbReference type="InterPro" id="IPR007110">
    <property type="entry name" value="Ig-like_dom"/>
</dbReference>
<dbReference type="FunFam" id="2.60.40.10:FF:000345">
    <property type="entry name" value="Muscle M-line assembly protein unc-89"/>
    <property type="match status" value="3"/>
</dbReference>
<evidence type="ECO:0000256" key="5">
    <source>
        <dbReference type="ARBA" id="ARBA00022737"/>
    </source>
</evidence>
<evidence type="ECO:0000259" key="8">
    <source>
        <dbReference type="PROSITE" id="PS50835"/>
    </source>
</evidence>
<feature type="domain" description="Ig-like" evidence="8">
    <location>
        <begin position="210"/>
        <end position="301"/>
    </location>
</feature>
<evidence type="ECO:0000256" key="2">
    <source>
        <dbReference type="ARBA" id="ARBA00006692"/>
    </source>
</evidence>
<dbReference type="PANTHER" id="PTHR45080">
    <property type="entry name" value="CONTACTIN 5"/>
    <property type="match status" value="1"/>
</dbReference>
<evidence type="ECO:0000256" key="3">
    <source>
        <dbReference type="ARBA" id="ARBA00022490"/>
    </source>
</evidence>
<keyword evidence="4" id="KW-0732">Signal</keyword>
<dbReference type="GO" id="GO:0043025">
    <property type="term" value="C:neuronal cell body"/>
    <property type="evidence" value="ECO:0007669"/>
    <property type="project" value="TreeGrafter"/>
</dbReference>
<feature type="domain" description="Ig-like" evidence="8">
    <location>
        <begin position="103"/>
        <end position="199"/>
    </location>
</feature>
<dbReference type="SUPFAM" id="SSF48726">
    <property type="entry name" value="Immunoglobulin"/>
    <property type="match status" value="6"/>
</dbReference>
<dbReference type="InterPro" id="IPR036179">
    <property type="entry name" value="Ig-like_dom_sf"/>
</dbReference>
<comment type="caution">
    <text evidence="9">The sequence shown here is derived from an EMBL/GenBank/DDBJ whole genome shotgun (WGS) entry which is preliminary data.</text>
</comment>
<dbReference type="GO" id="GO:0007156">
    <property type="term" value="P:homophilic cell adhesion via plasma membrane adhesion molecules"/>
    <property type="evidence" value="ECO:0007669"/>
    <property type="project" value="TreeGrafter"/>
</dbReference>
<accession>A0A1Y3ANZ7</accession>
<comment type="similarity">
    <text evidence="2">Belongs to the protein kinase superfamily. CAMK Ser/Thr protein kinase family.</text>
</comment>
<evidence type="ECO:0000256" key="6">
    <source>
        <dbReference type="ARBA" id="ARBA00023157"/>
    </source>
</evidence>
<dbReference type="InterPro" id="IPR003599">
    <property type="entry name" value="Ig_sub"/>
</dbReference>
<evidence type="ECO:0000313" key="9">
    <source>
        <dbReference type="EMBL" id="OTF69323.1"/>
    </source>
</evidence>
<dbReference type="GO" id="GO:0030424">
    <property type="term" value="C:axon"/>
    <property type="evidence" value="ECO:0007669"/>
    <property type="project" value="TreeGrafter"/>
</dbReference>
<dbReference type="Proteomes" id="UP000194236">
    <property type="component" value="Unassembled WGS sequence"/>
</dbReference>
<keyword evidence="7" id="KW-0393">Immunoglobulin domain</keyword>
<name>A0A1Y3ANZ7_EURMA</name>
<dbReference type="InterPro" id="IPR050958">
    <property type="entry name" value="Cell_Adh-Cytoskel_Orgn"/>
</dbReference>
<feature type="domain" description="Ig-like" evidence="8">
    <location>
        <begin position="1"/>
        <end position="97"/>
    </location>
</feature>
<dbReference type="AlphaFoldDB" id="A0A1Y3ANZ7"/>
<proteinExistence type="inferred from homology"/>
<gene>
    <name evidence="9" type="ORF">BLA29_003353</name>
</gene>
<dbReference type="EMBL" id="MUJZ01071099">
    <property type="protein sequence ID" value="OTF69323.1"/>
    <property type="molecule type" value="Genomic_DNA"/>
</dbReference>
<dbReference type="GO" id="GO:0008046">
    <property type="term" value="F:axon guidance receptor activity"/>
    <property type="evidence" value="ECO:0007669"/>
    <property type="project" value="TreeGrafter"/>
</dbReference>
<dbReference type="GO" id="GO:0031672">
    <property type="term" value="C:A band"/>
    <property type="evidence" value="ECO:0007669"/>
    <property type="project" value="UniProtKB-SubCell"/>
</dbReference>
<keyword evidence="5" id="KW-0677">Repeat</keyword>
<dbReference type="Gene3D" id="2.60.40.10">
    <property type="entry name" value="Immunoglobulins"/>
    <property type="match status" value="6"/>
</dbReference>
<feature type="non-terminal residue" evidence="9">
    <location>
        <position position="1"/>
    </location>
</feature>
<dbReference type="PANTHER" id="PTHR45080:SF8">
    <property type="entry name" value="IG-LIKE DOMAIN-CONTAINING PROTEIN"/>
    <property type="match status" value="1"/>
</dbReference>
<evidence type="ECO:0000256" key="1">
    <source>
        <dbReference type="ARBA" id="ARBA00004161"/>
    </source>
</evidence>
<keyword evidence="6" id="KW-1015">Disulfide bond</keyword>
<keyword evidence="3" id="KW-0963">Cytoplasm</keyword>
<evidence type="ECO:0000313" key="10">
    <source>
        <dbReference type="Proteomes" id="UP000194236"/>
    </source>
</evidence>
<feature type="non-terminal residue" evidence="9">
    <location>
        <position position="633"/>
    </location>
</feature>
<organism evidence="9 10">
    <name type="scientific">Euroglyphus maynei</name>
    <name type="common">Mayne's house dust mite</name>
    <dbReference type="NCBI Taxonomy" id="6958"/>
    <lineage>
        <taxon>Eukaryota</taxon>
        <taxon>Metazoa</taxon>
        <taxon>Ecdysozoa</taxon>
        <taxon>Arthropoda</taxon>
        <taxon>Chelicerata</taxon>
        <taxon>Arachnida</taxon>
        <taxon>Acari</taxon>
        <taxon>Acariformes</taxon>
        <taxon>Sarcoptiformes</taxon>
        <taxon>Astigmata</taxon>
        <taxon>Psoroptidia</taxon>
        <taxon>Analgoidea</taxon>
        <taxon>Pyroglyphidae</taxon>
        <taxon>Pyroglyphinae</taxon>
        <taxon>Euroglyphus</taxon>
    </lineage>
</organism>
<dbReference type="OrthoDB" id="6486587at2759"/>
<dbReference type="SMART" id="SM00408">
    <property type="entry name" value="IGc2"/>
    <property type="match status" value="5"/>
</dbReference>
<comment type="subcellular location">
    <subcellularLocation>
        <location evidence="1">Cytoplasm</location>
        <location evidence="1">Myofibril</location>
        <location evidence="1">Sarcomere</location>
        <location evidence="1">A band</location>
    </subcellularLocation>
</comment>
<feature type="domain" description="Ig-like" evidence="8">
    <location>
        <begin position="308"/>
        <end position="399"/>
    </location>
</feature>
<dbReference type="InterPro" id="IPR003598">
    <property type="entry name" value="Ig_sub2"/>
</dbReference>